<dbReference type="InterPro" id="IPR019606">
    <property type="entry name" value="GerMN"/>
</dbReference>
<dbReference type="AlphaFoldDB" id="A0A1I3G186"/>
<dbReference type="Proteomes" id="UP000199287">
    <property type="component" value="Unassembled WGS sequence"/>
</dbReference>
<dbReference type="SMART" id="SM00909">
    <property type="entry name" value="Germane"/>
    <property type="match status" value="1"/>
</dbReference>
<dbReference type="STRING" id="69895.SAMN05192551_107142"/>
<sequence length="208" mass="23674">MLNYSSLQKVLCFLIIISVVFFTGCRNNDADTEETEQETPQSEAQSEQESETKQESDESDEGKNNDRIQYVLYLKHQDQPFVFSDSYQIASTDERLQNKSLSLFVLEELLKQEGIGELINPIPKETEILSVENDGRTAVVNLSEDFVQNISGTHEDIEATIAVIVNSLITLPENDRVRLLIDGNQVDQIQGLPVQEEYEFITSYYPDK</sequence>
<feature type="domain" description="GerMN" evidence="2">
    <location>
        <begin position="102"/>
        <end position="190"/>
    </location>
</feature>
<evidence type="ECO:0000313" key="3">
    <source>
        <dbReference type="EMBL" id="SFI17206.1"/>
    </source>
</evidence>
<feature type="compositionally biased region" description="Low complexity" evidence="1">
    <location>
        <begin position="38"/>
        <end position="47"/>
    </location>
</feature>
<evidence type="ECO:0000313" key="4">
    <source>
        <dbReference type="Proteomes" id="UP000199287"/>
    </source>
</evidence>
<keyword evidence="4" id="KW-1185">Reference proteome</keyword>
<reference evidence="4" key="1">
    <citation type="submission" date="2016-10" db="EMBL/GenBank/DDBJ databases">
        <authorList>
            <person name="Varghese N."/>
            <person name="Submissions S."/>
        </authorList>
    </citation>
    <scope>NUCLEOTIDE SEQUENCE [LARGE SCALE GENOMIC DNA]</scope>
    <source>
        <strain evidence="4">Z-7934</strain>
    </source>
</reference>
<evidence type="ECO:0000256" key="1">
    <source>
        <dbReference type="SAM" id="MobiDB-lite"/>
    </source>
</evidence>
<dbReference type="RefSeq" id="WP_177208908.1">
    <property type="nucleotide sequence ID" value="NZ_FOQA01000007.1"/>
</dbReference>
<feature type="compositionally biased region" description="Basic and acidic residues" evidence="1">
    <location>
        <begin position="50"/>
        <end position="63"/>
    </location>
</feature>
<accession>A0A1I3G186</accession>
<evidence type="ECO:0000259" key="2">
    <source>
        <dbReference type="SMART" id="SM00909"/>
    </source>
</evidence>
<organism evidence="3 4">
    <name type="scientific">Tindallia magadiensis</name>
    <dbReference type="NCBI Taxonomy" id="69895"/>
    <lineage>
        <taxon>Bacteria</taxon>
        <taxon>Bacillati</taxon>
        <taxon>Bacillota</taxon>
        <taxon>Clostridia</taxon>
        <taxon>Peptostreptococcales</taxon>
        <taxon>Tindalliaceae</taxon>
        <taxon>Tindallia</taxon>
    </lineage>
</organism>
<proteinExistence type="predicted"/>
<name>A0A1I3G186_9FIRM</name>
<dbReference type="EMBL" id="FOQA01000007">
    <property type="protein sequence ID" value="SFI17206.1"/>
    <property type="molecule type" value="Genomic_DNA"/>
</dbReference>
<gene>
    <name evidence="3" type="ORF">SAMN05192551_107142</name>
</gene>
<dbReference type="Pfam" id="PF10646">
    <property type="entry name" value="Germane"/>
    <property type="match status" value="1"/>
</dbReference>
<feature type="region of interest" description="Disordered" evidence="1">
    <location>
        <begin position="31"/>
        <end position="63"/>
    </location>
</feature>
<protein>
    <submittedName>
        <fullName evidence="3">Sporulation and spore germination</fullName>
    </submittedName>
</protein>